<feature type="region of interest" description="Disordered" evidence="1">
    <location>
        <begin position="101"/>
        <end position="215"/>
    </location>
</feature>
<protein>
    <submittedName>
        <fullName evidence="3">Uncharacterized protein</fullName>
    </submittedName>
</protein>
<feature type="region of interest" description="Disordered" evidence="1">
    <location>
        <begin position="229"/>
        <end position="261"/>
    </location>
</feature>
<dbReference type="GeneID" id="43676060"/>
<dbReference type="EMBL" id="ML736758">
    <property type="protein sequence ID" value="KAE8405734.1"/>
    <property type="molecule type" value="Genomic_DNA"/>
</dbReference>
<reference evidence="3 4" key="1">
    <citation type="submission" date="2019-04" db="EMBL/GenBank/DDBJ databases">
        <authorList>
            <consortium name="DOE Joint Genome Institute"/>
            <person name="Mondo S."/>
            <person name="Kjaerbolling I."/>
            <person name="Vesth T."/>
            <person name="Frisvad J.C."/>
            <person name="Nybo J.L."/>
            <person name="Theobald S."/>
            <person name="Kildgaard S."/>
            <person name="Isbrandt T."/>
            <person name="Kuo A."/>
            <person name="Sato A."/>
            <person name="Lyhne E.K."/>
            <person name="Kogle M.E."/>
            <person name="Wiebenga A."/>
            <person name="Kun R.S."/>
            <person name="Lubbers R.J."/>
            <person name="Makela M.R."/>
            <person name="Barry K."/>
            <person name="Chovatia M."/>
            <person name="Clum A."/>
            <person name="Daum C."/>
            <person name="Haridas S."/>
            <person name="He G."/>
            <person name="LaButti K."/>
            <person name="Lipzen A."/>
            <person name="Riley R."/>
            <person name="Salamov A."/>
            <person name="Simmons B.A."/>
            <person name="Magnuson J.K."/>
            <person name="Henrissat B."/>
            <person name="Mortensen U.H."/>
            <person name="Larsen T.O."/>
            <person name="Devries R.P."/>
            <person name="Grigoriev I.V."/>
            <person name="Machida M."/>
            <person name="Baker S.E."/>
            <person name="Andersen M.R."/>
            <person name="Cantor M.N."/>
            <person name="Hua S.X."/>
        </authorList>
    </citation>
    <scope>NUCLEOTIDE SEQUENCE [LARGE SCALE GENOMIC DNA]</scope>
    <source>
        <strain evidence="3 4">CBS 119388</strain>
    </source>
</reference>
<feature type="compositionally biased region" description="Basic and acidic residues" evidence="1">
    <location>
        <begin position="191"/>
        <end position="201"/>
    </location>
</feature>
<proteinExistence type="predicted"/>
<organism evidence="3 4">
    <name type="scientific">Aspergillus pseudonomiae</name>
    <dbReference type="NCBI Taxonomy" id="1506151"/>
    <lineage>
        <taxon>Eukaryota</taxon>
        <taxon>Fungi</taxon>
        <taxon>Dikarya</taxon>
        <taxon>Ascomycota</taxon>
        <taxon>Pezizomycotina</taxon>
        <taxon>Eurotiomycetes</taxon>
        <taxon>Eurotiomycetidae</taxon>
        <taxon>Eurotiales</taxon>
        <taxon>Aspergillaceae</taxon>
        <taxon>Aspergillus</taxon>
        <taxon>Aspergillus subgen. Circumdati</taxon>
    </lineage>
</organism>
<gene>
    <name evidence="3" type="ORF">BDV37DRAFT_87389</name>
</gene>
<feature type="transmembrane region" description="Helical" evidence="2">
    <location>
        <begin position="6"/>
        <end position="24"/>
    </location>
</feature>
<dbReference type="OrthoDB" id="4508649at2759"/>
<dbReference type="Proteomes" id="UP000325579">
    <property type="component" value="Unassembled WGS sequence"/>
</dbReference>
<keyword evidence="2" id="KW-0472">Membrane</keyword>
<sequence>MCFYLIADIILDVLSLIALIFRILQKLLRLPFAFWRTLVEWNQSIQRGIRHLLMPRINANGDIFNAPVPNHIPGTLRRRTLRIASVNGTWNQTTGTIPSFVVTHYDDDGDNDDDDLHGTERSVEGSLAASSDELIAAERQRSEQGAQEQEPHQPRPQRQQLGPQSSGQQQPEPLGHELQQLGPQQQSSELSPREPMPRERVLPQQDSGEPSGPVQLVGFHDVVRLTASTSASMPNSGQLRANPLPIHFGPNGIQRKRAYMR</sequence>
<evidence type="ECO:0000256" key="1">
    <source>
        <dbReference type="SAM" id="MobiDB-lite"/>
    </source>
</evidence>
<evidence type="ECO:0000313" key="3">
    <source>
        <dbReference type="EMBL" id="KAE8405734.1"/>
    </source>
</evidence>
<feature type="compositionally biased region" description="Polar residues" evidence="1">
    <location>
        <begin position="229"/>
        <end position="239"/>
    </location>
</feature>
<feature type="compositionally biased region" description="Polar residues" evidence="1">
    <location>
        <begin position="181"/>
        <end position="190"/>
    </location>
</feature>
<dbReference type="AlphaFoldDB" id="A0A5N7DHG2"/>
<name>A0A5N7DHG2_9EURO</name>
<evidence type="ECO:0000313" key="4">
    <source>
        <dbReference type="Proteomes" id="UP000325579"/>
    </source>
</evidence>
<feature type="compositionally biased region" description="Low complexity" evidence="1">
    <location>
        <begin position="156"/>
        <end position="173"/>
    </location>
</feature>
<keyword evidence="4" id="KW-1185">Reference proteome</keyword>
<evidence type="ECO:0000256" key="2">
    <source>
        <dbReference type="SAM" id="Phobius"/>
    </source>
</evidence>
<dbReference type="RefSeq" id="XP_031943053.1">
    <property type="nucleotide sequence ID" value="XM_032091369.1"/>
</dbReference>
<accession>A0A5N7DHG2</accession>
<keyword evidence="2" id="KW-0812">Transmembrane</keyword>
<keyword evidence="2" id="KW-1133">Transmembrane helix</keyword>